<dbReference type="Pfam" id="PF13921">
    <property type="entry name" value="Myb_DNA-bind_6"/>
    <property type="match status" value="1"/>
</dbReference>
<dbReference type="PROSITE" id="PS50090">
    <property type="entry name" value="MYB_LIKE"/>
    <property type="match status" value="4"/>
</dbReference>
<dbReference type="GO" id="GO:0000978">
    <property type="term" value="F:RNA polymerase II cis-regulatory region sequence-specific DNA binding"/>
    <property type="evidence" value="ECO:0007669"/>
    <property type="project" value="TreeGrafter"/>
</dbReference>
<reference evidence="9" key="1">
    <citation type="journal article" date="2020" name="J. Eukaryot. Microbiol.">
        <title>De novo Sequencing, Assembly and Annotation of the Transcriptome for the Free-Living Testate Amoeba Arcella intermedia.</title>
        <authorList>
            <person name="Ribeiro G.M."/>
            <person name="Porfirio-Sousa A.L."/>
            <person name="Maurer-Alcala X.X."/>
            <person name="Katz L.A."/>
            <person name="Lahr D.J.G."/>
        </authorList>
    </citation>
    <scope>NUCLEOTIDE SEQUENCE</scope>
</reference>
<dbReference type="EMBL" id="GIBP01001432">
    <property type="protein sequence ID" value="NDV30401.1"/>
    <property type="molecule type" value="Transcribed_RNA"/>
</dbReference>
<feature type="domain" description="SANT" evidence="7">
    <location>
        <begin position="216"/>
        <end position="256"/>
    </location>
</feature>
<evidence type="ECO:0000259" key="7">
    <source>
        <dbReference type="PROSITE" id="PS51293"/>
    </source>
</evidence>
<feature type="domain" description="Myb-like" evidence="6">
    <location>
        <begin position="160"/>
        <end position="212"/>
    </location>
</feature>
<proteinExistence type="predicted"/>
<dbReference type="InterPro" id="IPR017884">
    <property type="entry name" value="SANT_dom"/>
</dbReference>
<name>A0A6B2L0H1_9EUKA</name>
<protein>
    <submittedName>
        <fullName evidence="9">Uncharacterized protein</fullName>
    </submittedName>
</protein>
<dbReference type="Pfam" id="PF00249">
    <property type="entry name" value="Myb_DNA-binding"/>
    <property type="match status" value="2"/>
</dbReference>
<dbReference type="GO" id="GO:0042795">
    <property type="term" value="P:snRNA transcription by RNA polymerase II"/>
    <property type="evidence" value="ECO:0007669"/>
    <property type="project" value="TreeGrafter"/>
</dbReference>
<evidence type="ECO:0000256" key="5">
    <source>
        <dbReference type="SAM" id="MobiDB-lite"/>
    </source>
</evidence>
<keyword evidence="3" id="KW-0804">Transcription</keyword>
<dbReference type="InterPro" id="IPR017930">
    <property type="entry name" value="Myb_dom"/>
</dbReference>
<sequence length="570" mass="66127">MARNQSLKDMLSHRGASRKRNTALLPEKAVGVPYFKDAKESTPPLNPDAQRKRIRRQMLRLPETFEFKPWPKKENKALVAGVRQQNQQLRLKALYEKFNSTEADSAPVELFNQEMENIRSMSDEEFEKDVEGIDWQTLADTCLPGHSGEACKVHWMNQCNPAINNASWTREEDKRLLEIATQEGGYDWSKITEQLGTNRRPYQCLMRYQRSLNKDILRSEWTEQETELLLLAVATFGKKNWQQVANCLNGRTGQQCLHRWRDTSNPLIKRGNWTNEEDRRLTLAVKAYATKKWVKIQTHVPRRTDVQCRERWMNILNPDLTCEDWTPEEDVKLQRAISQHGVGKWALVAKDLYPRTDNQCWRRWKSKNVKAVLEYNKKRKRKSQMVRNFAGRAKERSTLTLDDITLEDEEERKRKRRKIMSTIPVFSIPKLTMAFPSQRANTEINASETPAVPVVVPSPVTYRVLGNLLADIGLFPVETNSVISEDALYSKEFQILSSWFSAVLLYPTLIFSHLNFIAQHDMSQIAARMNEMQTLEGLKTENDTSNPNPNGKKIKKGAEDDEDEELDLFE</sequence>
<evidence type="ECO:0000313" key="9">
    <source>
        <dbReference type="EMBL" id="NDV30401.1"/>
    </source>
</evidence>
<organism evidence="9">
    <name type="scientific">Arcella intermedia</name>
    <dbReference type="NCBI Taxonomy" id="1963864"/>
    <lineage>
        <taxon>Eukaryota</taxon>
        <taxon>Amoebozoa</taxon>
        <taxon>Tubulinea</taxon>
        <taxon>Elardia</taxon>
        <taxon>Arcellinida</taxon>
        <taxon>Sphaerothecina</taxon>
        <taxon>Arcellidae</taxon>
        <taxon>Arcella</taxon>
    </lineage>
</organism>
<dbReference type="PROSITE" id="PS51294">
    <property type="entry name" value="HTH_MYB"/>
    <property type="match status" value="4"/>
</dbReference>
<evidence type="ECO:0000259" key="8">
    <source>
        <dbReference type="PROSITE" id="PS51294"/>
    </source>
</evidence>
<keyword evidence="2" id="KW-0238">DNA-binding</keyword>
<feature type="domain" description="Myb-like" evidence="6">
    <location>
        <begin position="317"/>
        <end position="368"/>
    </location>
</feature>
<dbReference type="SMART" id="SM00717">
    <property type="entry name" value="SANT"/>
    <property type="match status" value="5"/>
</dbReference>
<feature type="region of interest" description="Disordered" evidence="5">
    <location>
        <begin position="538"/>
        <end position="570"/>
    </location>
</feature>
<dbReference type="GO" id="GO:0001006">
    <property type="term" value="F:RNA polymerase III type 3 promoter sequence-specific DNA binding"/>
    <property type="evidence" value="ECO:0007669"/>
    <property type="project" value="TreeGrafter"/>
</dbReference>
<evidence type="ECO:0000256" key="4">
    <source>
        <dbReference type="ARBA" id="ARBA00023242"/>
    </source>
</evidence>
<dbReference type="CDD" id="cd00167">
    <property type="entry name" value="SANT"/>
    <property type="match status" value="3"/>
</dbReference>
<feature type="domain" description="HTH myb-type" evidence="8">
    <location>
        <begin position="160"/>
        <end position="212"/>
    </location>
</feature>
<dbReference type="SUPFAM" id="SSF46689">
    <property type="entry name" value="Homeodomain-like"/>
    <property type="match status" value="4"/>
</dbReference>
<dbReference type="InterPro" id="IPR009057">
    <property type="entry name" value="Homeodomain-like_sf"/>
</dbReference>
<feature type="domain" description="Myb-like" evidence="6">
    <location>
        <begin position="265"/>
        <end position="316"/>
    </location>
</feature>
<dbReference type="PANTHER" id="PTHR46621:SF1">
    <property type="entry name" value="SNRNA-ACTIVATING PROTEIN COMPLEX SUBUNIT 4"/>
    <property type="match status" value="1"/>
</dbReference>
<feature type="domain" description="HTH myb-type" evidence="8">
    <location>
        <begin position="325"/>
        <end position="372"/>
    </location>
</feature>
<dbReference type="InterPro" id="IPR001005">
    <property type="entry name" value="SANT/Myb"/>
</dbReference>
<dbReference type="GO" id="GO:0019185">
    <property type="term" value="C:snRNA-activating protein complex"/>
    <property type="evidence" value="ECO:0007669"/>
    <property type="project" value="TreeGrafter"/>
</dbReference>
<dbReference type="PANTHER" id="PTHR46621">
    <property type="entry name" value="SNRNA-ACTIVATING PROTEIN COMPLEX SUBUNIT 4"/>
    <property type="match status" value="1"/>
</dbReference>
<dbReference type="GO" id="GO:0042796">
    <property type="term" value="P:snRNA transcription by RNA polymerase III"/>
    <property type="evidence" value="ECO:0007669"/>
    <property type="project" value="TreeGrafter"/>
</dbReference>
<dbReference type="PROSITE" id="PS51293">
    <property type="entry name" value="SANT"/>
    <property type="match status" value="1"/>
</dbReference>
<evidence type="ECO:0000259" key="6">
    <source>
        <dbReference type="PROSITE" id="PS50090"/>
    </source>
</evidence>
<feature type="domain" description="HTH myb-type" evidence="8">
    <location>
        <begin position="213"/>
        <end position="263"/>
    </location>
</feature>
<feature type="compositionally biased region" description="Acidic residues" evidence="5">
    <location>
        <begin position="559"/>
        <end position="570"/>
    </location>
</feature>
<keyword evidence="4" id="KW-0539">Nucleus</keyword>
<dbReference type="InterPro" id="IPR051575">
    <property type="entry name" value="Myb-like_DNA-bd"/>
</dbReference>
<evidence type="ECO:0000256" key="1">
    <source>
        <dbReference type="ARBA" id="ARBA00023015"/>
    </source>
</evidence>
<evidence type="ECO:0000256" key="2">
    <source>
        <dbReference type="ARBA" id="ARBA00023125"/>
    </source>
</evidence>
<evidence type="ECO:0000256" key="3">
    <source>
        <dbReference type="ARBA" id="ARBA00023163"/>
    </source>
</evidence>
<accession>A0A6B2L0H1</accession>
<feature type="domain" description="HTH myb-type" evidence="8">
    <location>
        <begin position="265"/>
        <end position="320"/>
    </location>
</feature>
<feature type="region of interest" description="Disordered" evidence="5">
    <location>
        <begin position="1"/>
        <end position="23"/>
    </location>
</feature>
<dbReference type="FunFam" id="1.10.10.60:FF:000016">
    <property type="entry name" value="Transcriptional activator Myb isoform A"/>
    <property type="match status" value="1"/>
</dbReference>
<dbReference type="AlphaFoldDB" id="A0A6B2L0H1"/>
<feature type="domain" description="Myb-like" evidence="6">
    <location>
        <begin position="213"/>
        <end position="264"/>
    </location>
</feature>
<keyword evidence="1" id="KW-0805">Transcription regulation</keyword>
<dbReference type="Gene3D" id="1.10.10.60">
    <property type="entry name" value="Homeodomain-like"/>
    <property type="match status" value="4"/>
</dbReference>